<dbReference type="Pfam" id="PF08457">
    <property type="entry name" value="Sfi1"/>
    <property type="match status" value="2"/>
</dbReference>
<feature type="compositionally biased region" description="Basic and acidic residues" evidence="1">
    <location>
        <begin position="94"/>
        <end position="107"/>
    </location>
</feature>
<feature type="domain" description="Sfi1 spindle body" evidence="2">
    <location>
        <begin position="552"/>
        <end position="763"/>
    </location>
</feature>
<proteinExistence type="predicted"/>
<feature type="domain" description="Sfi1 spindle body" evidence="2">
    <location>
        <begin position="178"/>
        <end position="550"/>
    </location>
</feature>
<evidence type="ECO:0000313" key="3">
    <source>
        <dbReference type="EMBL" id="KAL0635950.1"/>
    </source>
</evidence>
<feature type="region of interest" description="Disordered" evidence="1">
    <location>
        <begin position="1"/>
        <end position="153"/>
    </location>
</feature>
<accession>A0ABR3GJI3</accession>
<name>A0ABR3GJI3_9PEZI</name>
<evidence type="ECO:0000256" key="1">
    <source>
        <dbReference type="SAM" id="MobiDB-lite"/>
    </source>
</evidence>
<feature type="compositionally biased region" description="Acidic residues" evidence="1">
    <location>
        <begin position="123"/>
        <end position="142"/>
    </location>
</feature>
<protein>
    <recommendedName>
        <fullName evidence="2">Sfi1 spindle body domain-containing protein</fullName>
    </recommendedName>
</protein>
<feature type="compositionally biased region" description="Polar residues" evidence="1">
    <location>
        <begin position="1"/>
        <end position="20"/>
    </location>
</feature>
<dbReference type="InterPro" id="IPR013665">
    <property type="entry name" value="Sfi1_dom"/>
</dbReference>
<evidence type="ECO:0000313" key="4">
    <source>
        <dbReference type="Proteomes" id="UP001447188"/>
    </source>
</evidence>
<feature type="compositionally biased region" description="Polar residues" evidence="1">
    <location>
        <begin position="36"/>
        <end position="46"/>
    </location>
</feature>
<reference evidence="3 4" key="1">
    <citation type="submission" date="2024-02" db="EMBL/GenBank/DDBJ databases">
        <title>Discinaceae phylogenomics.</title>
        <authorList>
            <person name="Dirks A.C."/>
            <person name="James T.Y."/>
        </authorList>
    </citation>
    <scope>NUCLEOTIDE SEQUENCE [LARGE SCALE GENOMIC DNA]</scope>
    <source>
        <strain evidence="3 4">ACD0624</strain>
    </source>
</reference>
<evidence type="ECO:0000259" key="2">
    <source>
        <dbReference type="Pfam" id="PF08457"/>
    </source>
</evidence>
<sequence>MGVNVSEQSFLETPATTTEFTRQRYDGARQRRDRSSQGLSDSSAYQAENEAARQLRGPPPRQRSRSARTLRGGANSGATSSPTREAVVAAELAGRNRRDEVRRRSERAAAAAEQARQSAAATAEEDDDDEGDDDNDEEDEDEPHTRGRSDAADTLYNSRMGTVKRECFRHWHGLTIKRVEERWFAVVANRAERRYNTKLAMKAWGIWVQKTAAIVQRTHEVRQRILMRKYFNAWRMIVIENEEKIRLFQLSNVFWKWREKARERRRRELVAQGVFEANLAHRAYWTWFFQLCGILGTRRYQRSLLEQGLDAWLGKAEKIIQMNRMAEAFYRRRMLQVLFNRWSERTFVCLEQQAAAEDHEEWKLTERTFGYWRRSAKLAPLVATVGDYVDDRVMTKFVTLWRQRTKQAQLAGAAVRGKSLRSGFKIWRLRLRQRILGEQVQEQLQGSTLHNWILQTRLRGFQRSNAANLCHATLARWSSHRETLVHRLETVARDVVILRNRRTASHLLSGLKKRLEFRREEAAEAEAHHNSSIAAKALHRWSTKTQHAQFIRRLETDATRVHRNHILRRAIDRWRLKTDLCRTYDEWAEDAIYYFTVRRTMHQWKAAYKDHKRDRLREAFHTQSRKTKRNLADRVLGCWLAKADHIQFLNHAGQQFSQRRVEATAVDSIRVWRLQAEEITALRIAAEEYDRARLLRTYLQLWSDYSQFIRDRNEEAETLYGAQSIRIASKYLRIWETAGWHLNTKRLMVVRFQKRRYRDLLKSWRNAALEKVQRRTWLQGRGIDETIDEGFGMDWVQPLPVGRALTPTRDPESAQREELGRSMSGRSIFRRTVRGGGNSLRKSLLGQSVRGTPVGGLLLQTPSWRTTRLFDNTPGPVTPRRDMRTPAGSPLMRFSDRMGALGGLGGLGVMNESRYE</sequence>
<gene>
    <name evidence="3" type="ORF">Q9L58_005088</name>
</gene>
<keyword evidence="4" id="KW-1185">Reference proteome</keyword>
<dbReference type="Proteomes" id="UP001447188">
    <property type="component" value="Unassembled WGS sequence"/>
</dbReference>
<feature type="compositionally biased region" description="Basic and acidic residues" evidence="1">
    <location>
        <begin position="21"/>
        <end position="35"/>
    </location>
</feature>
<comment type="caution">
    <text evidence="3">The sequence shown here is derived from an EMBL/GenBank/DDBJ whole genome shotgun (WGS) entry which is preliminary data.</text>
</comment>
<dbReference type="EMBL" id="JBBBZM010000059">
    <property type="protein sequence ID" value="KAL0635950.1"/>
    <property type="molecule type" value="Genomic_DNA"/>
</dbReference>
<organism evidence="3 4">
    <name type="scientific">Discina gigas</name>
    <dbReference type="NCBI Taxonomy" id="1032678"/>
    <lineage>
        <taxon>Eukaryota</taxon>
        <taxon>Fungi</taxon>
        <taxon>Dikarya</taxon>
        <taxon>Ascomycota</taxon>
        <taxon>Pezizomycotina</taxon>
        <taxon>Pezizomycetes</taxon>
        <taxon>Pezizales</taxon>
        <taxon>Discinaceae</taxon>
        <taxon>Discina</taxon>
    </lineage>
</organism>
<feature type="compositionally biased region" description="Low complexity" evidence="1">
    <location>
        <begin position="108"/>
        <end position="122"/>
    </location>
</feature>